<gene>
    <name evidence="2" type="ORF">CRG98_039992</name>
</gene>
<keyword evidence="3" id="KW-1185">Reference proteome</keyword>
<dbReference type="Proteomes" id="UP000233551">
    <property type="component" value="Unassembled WGS sequence"/>
</dbReference>
<dbReference type="InterPro" id="IPR006461">
    <property type="entry name" value="PLAC_motif_containing"/>
</dbReference>
<dbReference type="AlphaFoldDB" id="A0A2I0I6C1"/>
<dbReference type="PANTHER" id="PTHR46604">
    <property type="entry name" value="PROTEIN MID1-COMPLEMENTING ACTIVITY 1"/>
    <property type="match status" value="1"/>
</dbReference>
<evidence type="ECO:0000313" key="3">
    <source>
        <dbReference type="Proteomes" id="UP000233551"/>
    </source>
</evidence>
<dbReference type="PANTHER" id="PTHR46604:SF2">
    <property type="entry name" value="MCAFUNC DOMAIN-CONTAINING PROTEIN"/>
    <property type="match status" value="1"/>
</dbReference>
<protein>
    <recommendedName>
        <fullName evidence="1">MCAfunc domain-containing protein</fullName>
    </recommendedName>
</protein>
<dbReference type="NCBIfam" id="TIGR01571">
    <property type="entry name" value="A_thal_Cys_rich"/>
    <property type="match status" value="1"/>
</dbReference>
<dbReference type="Pfam" id="PF04749">
    <property type="entry name" value="PLAC8"/>
    <property type="match status" value="1"/>
</dbReference>
<accession>A0A2I0I6C1</accession>
<evidence type="ECO:0000259" key="1">
    <source>
        <dbReference type="Pfam" id="PF19584"/>
    </source>
</evidence>
<evidence type="ECO:0000313" key="2">
    <source>
        <dbReference type="EMBL" id="PKI39522.1"/>
    </source>
</evidence>
<sequence>MGKLEDALRRAAELVVSYGEKSYLYMVAIGWDAVYQFRQLHADIDSCTKVVGANQLVEEFRMEHLKEALKAIEADNREYSLNDMAILKLDRTREDADAVENALSRAYPDLSLWDALEAERSKLQIEHSRSEDAGRRRLIEHLIGVTDSATNDRPSRKVWILSFSVRYISNVNAMNEGISWKVVEAHGGDEWQVDLFDCCAEPCLTREAAVTGLLAYSLFCGCCRYSCCARRKLRKLFNIEGGACDDFTTHLMCFCCALVQEWRELELRDFEEGLAGIKSSPSLQGNPHSLFVRAVKGKGLIPWKVFAIRSQTIGHPTAFANITMIGKSGGVAGDPVQY</sequence>
<dbReference type="InterPro" id="IPR045766">
    <property type="entry name" value="MCAfunc"/>
</dbReference>
<comment type="caution">
    <text evidence="2">The sequence shown here is derived from an EMBL/GenBank/DDBJ whole genome shotgun (WGS) entry which is preliminary data.</text>
</comment>
<name>A0A2I0I6C1_PUNGR</name>
<reference evidence="2 3" key="1">
    <citation type="submission" date="2017-11" db="EMBL/GenBank/DDBJ databases">
        <title>De-novo sequencing of pomegranate (Punica granatum L.) genome.</title>
        <authorList>
            <person name="Akparov Z."/>
            <person name="Amiraslanov A."/>
            <person name="Hajiyeva S."/>
            <person name="Abbasov M."/>
            <person name="Kaur K."/>
            <person name="Hamwieh A."/>
            <person name="Solovyev V."/>
            <person name="Salamov A."/>
            <person name="Braich B."/>
            <person name="Kosarev P."/>
            <person name="Mahmoud A."/>
            <person name="Hajiyev E."/>
            <person name="Babayeva S."/>
            <person name="Izzatullayeva V."/>
            <person name="Mammadov A."/>
            <person name="Mammadov A."/>
            <person name="Sharifova S."/>
            <person name="Ojaghi J."/>
            <person name="Eynullazada K."/>
            <person name="Bayramov B."/>
            <person name="Abdulazimova A."/>
            <person name="Shahmuradov I."/>
        </authorList>
    </citation>
    <scope>NUCLEOTIDE SEQUENCE [LARGE SCALE GENOMIC DNA]</scope>
    <source>
        <strain evidence="3">cv. AG2017</strain>
        <tissue evidence="2">Leaf</tissue>
    </source>
</reference>
<proteinExistence type="predicted"/>
<organism evidence="2 3">
    <name type="scientific">Punica granatum</name>
    <name type="common">Pomegranate</name>
    <dbReference type="NCBI Taxonomy" id="22663"/>
    <lineage>
        <taxon>Eukaryota</taxon>
        <taxon>Viridiplantae</taxon>
        <taxon>Streptophyta</taxon>
        <taxon>Embryophyta</taxon>
        <taxon>Tracheophyta</taxon>
        <taxon>Spermatophyta</taxon>
        <taxon>Magnoliopsida</taxon>
        <taxon>eudicotyledons</taxon>
        <taxon>Gunneridae</taxon>
        <taxon>Pentapetalae</taxon>
        <taxon>rosids</taxon>
        <taxon>malvids</taxon>
        <taxon>Myrtales</taxon>
        <taxon>Lythraceae</taxon>
        <taxon>Punica</taxon>
    </lineage>
</organism>
<dbReference type="Pfam" id="PF19584">
    <property type="entry name" value="MCAfunc"/>
    <property type="match status" value="1"/>
</dbReference>
<dbReference type="STRING" id="22663.A0A2I0I6C1"/>
<dbReference type="EMBL" id="PGOL01003807">
    <property type="protein sequence ID" value="PKI39522.1"/>
    <property type="molecule type" value="Genomic_DNA"/>
</dbReference>
<feature type="domain" description="MCAfunc" evidence="1">
    <location>
        <begin position="3"/>
        <end position="83"/>
    </location>
</feature>